<keyword evidence="2" id="KW-0732">Signal</keyword>
<feature type="transmembrane region" description="Helical" evidence="1">
    <location>
        <begin position="109"/>
        <end position="129"/>
    </location>
</feature>
<organism evidence="3 4">
    <name type="scientific">Tribonema minus</name>
    <dbReference type="NCBI Taxonomy" id="303371"/>
    <lineage>
        <taxon>Eukaryota</taxon>
        <taxon>Sar</taxon>
        <taxon>Stramenopiles</taxon>
        <taxon>Ochrophyta</taxon>
        <taxon>PX clade</taxon>
        <taxon>Xanthophyceae</taxon>
        <taxon>Tribonematales</taxon>
        <taxon>Tribonemataceae</taxon>
        <taxon>Tribonema</taxon>
    </lineage>
</organism>
<dbReference type="AlphaFoldDB" id="A0A835Z0C6"/>
<name>A0A835Z0C6_9STRA</name>
<keyword evidence="1" id="KW-0812">Transmembrane</keyword>
<protein>
    <submittedName>
        <fullName evidence="3">Uncharacterized protein</fullName>
    </submittedName>
</protein>
<dbReference type="EMBL" id="JAFCMP010000140">
    <property type="protein sequence ID" value="KAG5185162.1"/>
    <property type="molecule type" value="Genomic_DNA"/>
</dbReference>
<keyword evidence="1" id="KW-1133">Transmembrane helix</keyword>
<evidence type="ECO:0000313" key="3">
    <source>
        <dbReference type="EMBL" id="KAG5185162.1"/>
    </source>
</evidence>
<gene>
    <name evidence="3" type="ORF">JKP88DRAFT_255081</name>
</gene>
<feature type="chain" id="PRO_5032697759" evidence="2">
    <location>
        <begin position="33"/>
        <end position="448"/>
    </location>
</feature>
<dbReference type="Proteomes" id="UP000664859">
    <property type="component" value="Unassembled WGS sequence"/>
</dbReference>
<comment type="caution">
    <text evidence="3">The sequence shown here is derived from an EMBL/GenBank/DDBJ whole genome shotgun (WGS) entry which is preliminary data.</text>
</comment>
<feature type="signal peptide" evidence="2">
    <location>
        <begin position="1"/>
        <end position="32"/>
    </location>
</feature>
<keyword evidence="1" id="KW-0472">Membrane</keyword>
<proteinExistence type="predicted"/>
<evidence type="ECO:0000313" key="4">
    <source>
        <dbReference type="Proteomes" id="UP000664859"/>
    </source>
</evidence>
<reference evidence="3" key="1">
    <citation type="submission" date="2021-02" db="EMBL/GenBank/DDBJ databases">
        <title>First Annotated Genome of the Yellow-green Alga Tribonema minus.</title>
        <authorList>
            <person name="Mahan K.M."/>
        </authorList>
    </citation>
    <scope>NUCLEOTIDE SEQUENCE</scope>
    <source>
        <strain evidence="3">UTEX B ZZ1240</strain>
    </source>
</reference>
<evidence type="ECO:0000256" key="1">
    <source>
        <dbReference type="SAM" id="Phobius"/>
    </source>
</evidence>
<sequence>MRPSRMSGRARQHRRLASLLLCCMALADGAHCTSMSSSGVADSTAEAAAVQAAIAVDALVTECSGYHWTTCRKVIKRSELQTALAAFAPAVGIDADATTRSAHELADCLAWGFTAITLACALAVTVSYLSGRRKLKLMAASSSPAVDDISDTLADERLEANIIALWSGAFNWCILLLRAADKYCHRVETEVRRRACAEERRQRAALPLYQLQCAVSGVSVEAAAERRMEKAMRALSGAFRRALLRRPPLLFKLIAPHAPPTLPSLRIRRRLAGEMRERYLRALAVASMAHATVAAAAATAAAAAAALDDAVPALITTLSLQPRDAVRAAAGALWASHAVASRVAAAAHHAISADSRYASVWRFAAEALKHPREGRGVDAARWFTSRGLAVSRAADARMAWLDALIARIALPPASAAGGGGGGVGCGAAAALGWTAVAGGVVRHAAPLA</sequence>
<accession>A0A835Z0C6</accession>
<keyword evidence="4" id="KW-1185">Reference proteome</keyword>
<evidence type="ECO:0000256" key="2">
    <source>
        <dbReference type="SAM" id="SignalP"/>
    </source>
</evidence>